<evidence type="ECO:0000313" key="2">
    <source>
        <dbReference type="Proteomes" id="UP001172101"/>
    </source>
</evidence>
<comment type="caution">
    <text evidence="1">The sequence shown here is derived from an EMBL/GenBank/DDBJ whole genome shotgun (WGS) entry which is preliminary data.</text>
</comment>
<dbReference type="Proteomes" id="UP001172101">
    <property type="component" value="Unassembled WGS sequence"/>
</dbReference>
<organism evidence="1 2">
    <name type="scientific">Lasiosphaeria miniovina</name>
    <dbReference type="NCBI Taxonomy" id="1954250"/>
    <lineage>
        <taxon>Eukaryota</taxon>
        <taxon>Fungi</taxon>
        <taxon>Dikarya</taxon>
        <taxon>Ascomycota</taxon>
        <taxon>Pezizomycotina</taxon>
        <taxon>Sordariomycetes</taxon>
        <taxon>Sordariomycetidae</taxon>
        <taxon>Sordariales</taxon>
        <taxon>Lasiosphaeriaceae</taxon>
        <taxon>Lasiosphaeria</taxon>
    </lineage>
</organism>
<evidence type="ECO:0000313" key="1">
    <source>
        <dbReference type="EMBL" id="KAK0721746.1"/>
    </source>
</evidence>
<gene>
    <name evidence="1" type="ORF">B0T26DRAFT_824787</name>
</gene>
<dbReference type="GeneID" id="85330695"/>
<dbReference type="EMBL" id="JAUIRO010000003">
    <property type="protein sequence ID" value="KAK0721746.1"/>
    <property type="molecule type" value="Genomic_DNA"/>
</dbReference>
<reference evidence="1" key="1">
    <citation type="submission" date="2023-06" db="EMBL/GenBank/DDBJ databases">
        <title>Genome-scale phylogeny and comparative genomics of the fungal order Sordariales.</title>
        <authorList>
            <consortium name="Lawrence Berkeley National Laboratory"/>
            <person name="Hensen N."/>
            <person name="Bonometti L."/>
            <person name="Westerberg I."/>
            <person name="Brannstrom I.O."/>
            <person name="Guillou S."/>
            <person name="Cros-Aarteil S."/>
            <person name="Calhoun S."/>
            <person name="Haridas S."/>
            <person name="Kuo A."/>
            <person name="Mondo S."/>
            <person name="Pangilinan J."/>
            <person name="Riley R."/>
            <person name="LaButti K."/>
            <person name="Andreopoulos B."/>
            <person name="Lipzen A."/>
            <person name="Chen C."/>
            <person name="Yanf M."/>
            <person name="Daum C."/>
            <person name="Ng V."/>
            <person name="Clum A."/>
            <person name="Steindorff A."/>
            <person name="Ohm R."/>
            <person name="Martin F."/>
            <person name="Silar P."/>
            <person name="Natvig D."/>
            <person name="Lalanne C."/>
            <person name="Gautier V."/>
            <person name="Ament-velasquez S.L."/>
            <person name="Kruys A."/>
            <person name="Hutchinson M.I."/>
            <person name="Powell A.J."/>
            <person name="Barry K."/>
            <person name="Miller A.N."/>
            <person name="Grigoriev I.V."/>
            <person name="Debuchy R."/>
            <person name="Gladieux P."/>
            <person name="Thoren M.H."/>
            <person name="Johannesson H."/>
        </authorList>
    </citation>
    <scope>NUCLEOTIDE SEQUENCE</scope>
    <source>
        <strain evidence="1">SMH2392-1A</strain>
    </source>
</reference>
<name>A0AA40E2G4_9PEZI</name>
<sequence length="132" mass="15531">MSSTRQSNTDRRLGREECRKKLSEHIHSRLGIKIIPANVRLNPRTNDPYMWRVLPGKEEFFAKVFFKKLSDHSISTYRLLCKEFGKTFEAVEPSPQCVTQKHISSVAPEPSFRTMIDNLKKRMRDFIKKFTN</sequence>
<proteinExistence type="predicted"/>
<accession>A0AA40E2G4</accession>
<dbReference type="AlphaFoldDB" id="A0AA40E2G4"/>
<dbReference type="RefSeq" id="XP_060297670.1">
    <property type="nucleotide sequence ID" value="XM_060447425.1"/>
</dbReference>
<protein>
    <submittedName>
        <fullName evidence="1">Uncharacterized protein</fullName>
    </submittedName>
</protein>
<keyword evidence="2" id="KW-1185">Reference proteome</keyword>